<dbReference type="EMBL" id="JAQLXW010000006">
    <property type="protein sequence ID" value="MDB8003517.1"/>
    <property type="molecule type" value="Genomic_DNA"/>
</dbReference>
<dbReference type="AlphaFoldDB" id="A0AAW6D454"/>
<reference evidence="1" key="1">
    <citation type="submission" date="2023-01" db="EMBL/GenBank/DDBJ databases">
        <title>Human gut microbiome strain richness.</title>
        <authorList>
            <person name="Chen-Liaw A."/>
        </authorList>
    </citation>
    <scope>NUCLEOTIDE SEQUENCE</scope>
    <source>
        <strain evidence="1">1001283st1_G1_1001283B150217_161031</strain>
    </source>
</reference>
<sequence>MKMTESQKLECKIKREFFMEIVEIFNSNDKAAIINKLDQIRDKKENGDKFSITNVVLTKILSNPDLNKNLFFELIYLTGTEYTYEYSKQYPSGILSNNRINMLNALFDSILSIKEIIYVFFNTRLRNEITVDHLMDYAMQKRGISAENFISLLSGYWFYGKVRYITEDGFLRIIPYSFGTTRLPGTKGNIFHISQSDGTYRTAEIGDCVYFKFKSYNLSNSMFSIHYLCSDPKIIEQKWLDKSNDKYKTSV</sequence>
<comment type="caution">
    <text evidence="1">The sequence shown here is derived from an EMBL/GenBank/DDBJ whole genome shotgun (WGS) entry which is preliminary data.</text>
</comment>
<evidence type="ECO:0000313" key="1">
    <source>
        <dbReference type="EMBL" id="MDB8003517.1"/>
    </source>
</evidence>
<dbReference type="Proteomes" id="UP001210809">
    <property type="component" value="Unassembled WGS sequence"/>
</dbReference>
<proteinExistence type="predicted"/>
<accession>A0AAW6D454</accession>
<gene>
    <name evidence="1" type="ORF">PNE09_05470</name>
</gene>
<name>A0AAW6D454_9FIRM</name>
<protein>
    <submittedName>
        <fullName evidence="1">Uncharacterized protein</fullName>
    </submittedName>
</protein>
<evidence type="ECO:0000313" key="2">
    <source>
        <dbReference type="Proteomes" id="UP001210809"/>
    </source>
</evidence>
<organism evidence="1 2">
    <name type="scientific">[Eubacterium] siraeum</name>
    <dbReference type="NCBI Taxonomy" id="39492"/>
    <lineage>
        <taxon>Bacteria</taxon>
        <taxon>Bacillati</taxon>
        <taxon>Bacillota</taxon>
        <taxon>Clostridia</taxon>
        <taxon>Eubacteriales</taxon>
        <taxon>Oscillospiraceae</taxon>
        <taxon>Oscillospiraceae incertae sedis</taxon>
    </lineage>
</organism>